<sequence length="94" mass="10818">MASLRSFSFSRKKVGTESSQFIRERYQDTAILIFKDLQKRYPEAPRSNASGRNTPDTHYKYSRYGNEPVLVRKEGANVTRRNEVPVQSAICSVM</sequence>
<evidence type="ECO:0000256" key="1">
    <source>
        <dbReference type="SAM" id="MobiDB-lite"/>
    </source>
</evidence>
<keyword evidence="3" id="KW-1185">Reference proteome</keyword>
<organism evidence="2 3">
    <name type="scientific">Holothuria leucospilota</name>
    <name type="common">Black long sea cucumber</name>
    <name type="synonym">Mertensiothuria leucospilota</name>
    <dbReference type="NCBI Taxonomy" id="206669"/>
    <lineage>
        <taxon>Eukaryota</taxon>
        <taxon>Metazoa</taxon>
        <taxon>Echinodermata</taxon>
        <taxon>Eleutherozoa</taxon>
        <taxon>Echinozoa</taxon>
        <taxon>Holothuroidea</taxon>
        <taxon>Aspidochirotacea</taxon>
        <taxon>Aspidochirotida</taxon>
        <taxon>Holothuriidae</taxon>
        <taxon>Holothuria</taxon>
    </lineage>
</organism>
<dbReference type="EMBL" id="JAIZAY010000007">
    <property type="protein sequence ID" value="KAJ8039216.1"/>
    <property type="molecule type" value="Genomic_DNA"/>
</dbReference>
<comment type="caution">
    <text evidence="2">The sequence shown here is derived from an EMBL/GenBank/DDBJ whole genome shotgun (WGS) entry which is preliminary data.</text>
</comment>
<dbReference type="Proteomes" id="UP001152320">
    <property type="component" value="Chromosome 7"/>
</dbReference>
<protein>
    <submittedName>
        <fullName evidence="2">Uncharacterized protein</fullName>
    </submittedName>
</protein>
<dbReference type="OrthoDB" id="9938256at2759"/>
<reference evidence="2" key="1">
    <citation type="submission" date="2021-10" db="EMBL/GenBank/DDBJ databases">
        <title>Tropical sea cucumber genome reveals ecological adaptation and Cuvierian tubules defense mechanism.</title>
        <authorList>
            <person name="Chen T."/>
        </authorList>
    </citation>
    <scope>NUCLEOTIDE SEQUENCE</scope>
    <source>
        <strain evidence="2">Nanhai2018</strain>
        <tissue evidence="2">Muscle</tissue>
    </source>
</reference>
<evidence type="ECO:0000313" key="3">
    <source>
        <dbReference type="Proteomes" id="UP001152320"/>
    </source>
</evidence>
<feature type="region of interest" description="Disordered" evidence="1">
    <location>
        <begin position="43"/>
        <end position="62"/>
    </location>
</feature>
<evidence type="ECO:0000313" key="2">
    <source>
        <dbReference type="EMBL" id="KAJ8039216.1"/>
    </source>
</evidence>
<feature type="compositionally biased region" description="Polar residues" evidence="1">
    <location>
        <begin position="47"/>
        <end position="56"/>
    </location>
</feature>
<gene>
    <name evidence="2" type="ORF">HOLleu_16862</name>
</gene>
<dbReference type="AlphaFoldDB" id="A0A9Q1C7E0"/>
<proteinExistence type="predicted"/>
<accession>A0A9Q1C7E0</accession>
<name>A0A9Q1C7E0_HOLLE</name>